<organism evidence="2 3">
    <name type="scientific">Dyella thiooxydans</name>
    <dbReference type="NCBI Taxonomy" id="445710"/>
    <lineage>
        <taxon>Bacteria</taxon>
        <taxon>Pseudomonadati</taxon>
        <taxon>Pseudomonadota</taxon>
        <taxon>Gammaproteobacteria</taxon>
        <taxon>Lysobacterales</taxon>
        <taxon>Rhodanobacteraceae</taxon>
        <taxon>Dyella</taxon>
    </lineage>
</organism>
<feature type="region of interest" description="Disordered" evidence="1">
    <location>
        <begin position="1"/>
        <end position="23"/>
    </location>
</feature>
<name>A0A169GPT6_9GAMM</name>
<gene>
    <name evidence="2" type="ORF">ATSB10_07210</name>
</gene>
<sequence length="82" mass="9226">MGTRWPRRPCGSTGVIPPWGYQGNARFRQPETPAPLRHAAWLDRSPVSRRWYRFARSGGNVGYPRPPAHRHAPGIGEPPGRC</sequence>
<proteinExistence type="predicted"/>
<reference evidence="2 3" key="1">
    <citation type="submission" date="2016-02" db="EMBL/GenBank/DDBJ databases">
        <title>Complete genome sequencing and analysis of ATSB10, Dyella thiooxydans isolated from rhizosphere soil of sunflower (Helianthus annuus L.).</title>
        <authorList>
            <person name="Lee Y."/>
            <person name="Hwangbo K."/>
            <person name="Chung H."/>
            <person name="Yoo J."/>
            <person name="Kim K.Y."/>
            <person name="Sa T.M."/>
            <person name="Um Y."/>
            <person name="Madhaiyan M."/>
        </authorList>
    </citation>
    <scope>NUCLEOTIDE SEQUENCE [LARGE SCALE GENOMIC DNA]</scope>
    <source>
        <strain evidence="2 3">ATSB10</strain>
    </source>
</reference>
<keyword evidence="3" id="KW-1185">Reference proteome</keyword>
<evidence type="ECO:0000313" key="2">
    <source>
        <dbReference type="EMBL" id="AND68175.1"/>
    </source>
</evidence>
<dbReference type="AlphaFoldDB" id="A0A169GPT6"/>
<dbReference type="STRING" id="445710.ATSB10_07210"/>
<dbReference type="EMBL" id="CP014841">
    <property type="protein sequence ID" value="AND68175.1"/>
    <property type="molecule type" value="Genomic_DNA"/>
</dbReference>
<evidence type="ECO:0000256" key="1">
    <source>
        <dbReference type="SAM" id="MobiDB-lite"/>
    </source>
</evidence>
<accession>A0A169GPT6</accession>
<evidence type="ECO:0000313" key="3">
    <source>
        <dbReference type="Proteomes" id="UP000077255"/>
    </source>
</evidence>
<feature type="region of interest" description="Disordered" evidence="1">
    <location>
        <begin position="62"/>
        <end position="82"/>
    </location>
</feature>
<dbReference type="Proteomes" id="UP000077255">
    <property type="component" value="Chromosome"/>
</dbReference>
<protein>
    <submittedName>
        <fullName evidence="2">Uncharacterized protein</fullName>
    </submittedName>
</protein>
<dbReference type="KEGG" id="dtx:ATSB10_07210"/>
<dbReference type="PATRIC" id="fig|445710.3.peg.721"/>